<feature type="region of interest" description="Disordered" evidence="1">
    <location>
        <begin position="1"/>
        <end position="33"/>
    </location>
</feature>
<evidence type="ECO:0000313" key="4">
    <source>
        <dbReference type="Proteomes" id="UP000473525"/>
    </source>
</evidence>
<comment type="caution">
    <text evidence="3">The sequence shown here is derived from an EMBL/GenBank/DDBJ whole genome shotgun (WGS) entry which is preliminary data.</text>
</comment>
<dbReference type="RefSeq" id="WP_157341019.1">
    <property type="nucleotide sequence ID" value="NZ_WSEK01000004.1"/>
</dbReference>
<proteinExistence type="predicted"/>
<evidence type="ECO:0000256" key="1">
    <source>
        <dbReference type="SAM" id="MobiDB-lite"/>
    </source>
</evidence>
<protein>
    <submittedName>
        <fullName evidence="3">Uncharacterized protein</fullName>
    </submittedName>
</protein>
<evidence type="ECO:0000313" key="3">
    <source>
        <dbReference type="EMBL" id="MVQ48698.1"/>
    </source>
</evidence>
<evidence type="ECO:0000256" key="2">
    <source>
        <dbReference type="SAM" id="Phobius"/>
    </source>
</evidence>
<dbReference type="Proteomes" id="UP000473525">
    <property type="component" value="Unassembled WGS sequence"/>
</dbReference>
<feature type="transmembrane region" description="Helical" evidence="2">
    <location>
        <begin position="53"/>
        <end position="78"/>
    </location>
</feature>
<accession>A0A6L6XP27</accession>
<keyword evidence="2" id="KW-0472">Membrane</keyword>
<reference evidence="3 4" key="1">
    <citation type="submission" date="2019-12" db="EMBL/GenBank/DDBJ databases">
        <authorList>
            <person name="Huq M.A."/>
        </authorList>
    </citation>
    <scope>NUCLEOTIDE SEQUENCE [LARGE SCALE GENOMIC DNA]</scope>
    <source>
        <strain evidence="3 4">MAH-18</strain>
    </source>
</reference>
<keyword evidence="2" id="KW-1133">Transmembrane helix</keyword>
<name>A0A6L6XP27_9ACTN</name>
<gene>
    <name evidence="3" type="ORF">GON03_05850</name>
</gene>
<feature type="compositionally biased region" description="Basic and acidic residues" evidence="1">
    <location>
        <begin position="1"/>
        <end position="16"/>
    </location>
</feature>
<sequence length="83" mass="9573">MFKDGKPVDRRQRDADAEPPEALPGDWRTDPPWRRTPPELQRLLRRRWWMRQVLLPHLLAFLIGGALFVLAAAGWSGFADLGL</sequence>
<dbReference type="AlphaFoldDB" id="A0A6L6XP27"/>
<organism evidence="3 4">
    <name type="scientific">Nocardioides agri</name>
    <dbReference type="NCBI Taxonomy" id="2682843"/>
    <lineage>
        <taxon>Bacteria</taxon>
        <taxon>Bacillati</taxon>
        <taxon>Actinomycetota</taxon>
        <taxon>Actinomycetes</taxon>
        <taxon>Propionibacteriales</taxon>
        <taxon>Nocardioidaceae</taxon>
        <taxon>Nocardioides</taxon>
    </lineage>
</organism>
<keyword evidence="2" id="KW-0812">Transmembrane</keyword>
<keyword evidence="4" id="KW-1185">Reference proteome</keyword>
<dbReference type="EMBL" id="WSEK01000004">
    <property type="protein sequence ID" value="MVQ48698.1"/>
    <property type="molecule type" value="Genomic_DNA"/>
</dbReference>